<comment type="caution">
    <text evidence="5">Lacks conserved residue(s) required for the propagation of feature annotation.</text>
</comment>
<dbReference type="Gene3D" id="3.40.1090.10">
    <property type="entry name" value="Cytosolic phospholipase A2 catalytic domain"/>
    <property type="match status" value="2"/>
</dbReference>
<comment type="function">
    <text evidence="6">Lipid hydrolase.</text>
</comment>
<dbReference type="GO" id="GO:0004806">
    <property type="term" value="F:triacylglycerol lipase activity"/>
    <property type="evidence" value="ECO:0007669"/>
    <property type="project" value="InterPro"/>
</dbReference>
<evidence type="ECO:0000259" key="8">
    <source>
        <dbReference type="PROSITE" id="PS51635"/>
    </source>
</evidence>
<evidence type="ECO:0000256" key="5">
    <source>
        <dbReference type="PROSITE-ProRule" id="PRU01161"/>
    </source>
</evidence>
<evidence type="ECO:0000256" key="1">
    <source>
        <dbReference type="ARBA" id="ARBA00006104"/>
    </source>
</evidence>
<accession>A0AAD5U1I1</accession>
<dbReference type="PANTHER" id="PTHR14226:SF66">
    <property type="entry name" value="TRIACYLGLYCEROL LIPASE PTL2"/>
    <property type="match status" value="1"/>
</dbReference>
<name>A0AAD5U1I1_9FUNG</name>
<feature type="active site" description="Nucleophile" evidence="5">
    <location>
        <position position="323"/>
    </location>
</feature>
<dbReference type="SUPFAM" id="SSF52151">
    <property type="entry name" value="FabD/lysophospholipase-like"/>
    <property type="match status" value="1"/>
</dbReference>
<dbReference type="Pfam" id="PF11815">
    <property type="entry name" value="DUF3336"/>
    <property type="match status" value="1"/>
</dbReference>
<keyword evidence="2 5" id="KW-0378">Hydrolase</keyword>
<evidence type="ECO:0000256" key="6">
    <source>
        <dbReference type="RuleBase" id="RU362055"/>
    </source>
</evidence>
<evidence type="ECO:0000256" key="2">
    <source>
        <dbReference type="ARBA" id="ARBA00022801"/>
    </source>
</evidence>
<feature type="region of interest" description="Disordered" evidence="7">
    <location>
        <begin position="1"/>
        <end position="22"/>
    </location>
</feature>
<feature type="domain" description="PNPLA" evidence="8">
    <location>
        <begin position="290"/>
        <end position="463"/>
    </location>
</feature>
<dbReference type="EMBL" id="JADGJW010000233">
    <property type="protein sequence ID" value="KAJ3221386.1"/>
    <property type="molecule type" value="Genomic_DNA"/>
</dbReference>
<sequence length="726" mass="82595">MSLESNSVSYPSNDSDQFPLGTTTDEDIFNDDELNSLDYLNDQLTNNVHSITKTEPLHSDSSESDLFESISKKPFSIFSIGGVGGDGGLRHSFFWYIIRYPLLVVIVAAIVLDLIIYFLVRWAVNIYENTFIWKGKLKILKQNLNNSKNYEDWSKNAKLLDIYLGNEEWKHKPTAHFYDENLIKKITRRLQRNRLEQSSIERRKNCTSSVLQNTLEIIKILKSGCRPNVGGIDNEKLYSNSFIGTKIVVENFFDEVVQSLHCIADCPELDTSVKAEFFKSSSRLYGRTCLCLSGGASLGYYHIGVVKALFENKMLPKVITGTSAGALIGALICCRTDEDVENLKRLYKTGALFNFDVWFEKMQKNITKGPMTFLEAYKKTGRILNITVVPDEPYSSSKMLNYITAPDVLISTAVIASAAIPAILEPVELKMKNEDGKIVPYLGSGQKWRDGSLRTDIPEKELHQLFDITYTIVSQTNPHVLIFFYERMGSAGEPVAHRKGKGWRGGFIASALTQHFKLDMQKWLYLLRDLSLVPRYQGVDLSDVFTQNFIGSATIVPPATFQDYCEILSDPSLEKMNRLIFGGEAATFPKLGMIKNRLKLEKALRECRRKVLYCNKNAAVEINDSNQIDEKNDIQKKIIEISKSNEVRGKKLSKVDKIEYNLKDETIFNLNPELVVNTLPDSRKKYKKKKKKGMNQKNINFYDDKSLDDGDLLQENGWEVVSKKRK</sequence>
<dbReference type="PROSITE" id="PS51635">
    <property type="entry name" value="PNPLA"/>
    <property type="match status" value="1"/>
</dbReference>
<keyword evidence="6" id="KW-0812">Transmembrane</keyword>
<dbReference type="AlphaFoldDB" id="A0AAD5U1I1"/>
<keyword evidence="4 5" id="KW-0443">Lipid metabolism</keyword>
<dbReference type="GO" id="GO:0016020">
    <property type="term" value="C:membrane"/>
    <property type="evidence" value="ECO:0007669"/>
    <property type="project" value="UniProtKB-SubCell"/>
</dbReference>
<reference evidence="9" key="1">
    <citation type="submission" date="2020-05" db="EMBL/GenBank/DDBJ databases">
        <title>Phylogenomic resolution of chytrid fungi.</title>
        <authorList>
            <person name="Stajich J.E."/>
            <person name="Amses K."/>
            <person name="Simmons R."/>
            <person name="Seto K."/>
            <person name="Myers J."/>
            <person name="Bonds A."/>
            <person name="Quandt C.A."/>
            <person name="Barry K."/>
            <person name="Liu P."/>
            <person name="Grigoriev I."/>
            <person name="Longcore J.E."/>
            <person name="James T.Y."/>
        </authorList>
    </citation>
    <scope>NUCLEOTIDE SEQUENCE</scope>
    <source>
        <strain evidence="9">JEL0476</strain>
    </source>
</reference>
<dbReference type="InterPro" id="IPR021771">
    <property type="entry name" value="Triacylglycerol_lipase_N"/>
</dbReference>
<dbReference type="EC" id="3.1.1.-" evidence="6"/>
<protein>
    <recommendedName>
        <fullName evidence="6">Patatin-like phospholipase domain-containing protein</fullName>
        <ecNumber evidence="6">3.1.1.-</ecNumber>
    </recommendedName>
</protein>
<dbReference type="Proteomes" id="UP001211065">
    <property type="component" value="Unassembled WGS sequence"/>
</dbReference>
<dbReference type="CDD" id="cd07232">
    <property type="entry name" value="Pat_PLPL"/>
    <property type="match status" value="1"/>
</dbReference>
<dbReference type="InterPro" id="IPR050301">
    <property type="entry name" value="NTE"/>
</dbReference>
<keyword evidence="10" id="KW-1185">Reference proteome</keyword>
<proteinExistence type="inferred from homology"/>
<organism evidence="9 10">
    <name type="scientific">Clydaea vesicula</name>
    <dbReference type="NCBI Taxonomy" id="447962"/>
    <lineage>
        <taxon>Eukaryota</taxon>
        <taxon>Fungi</taxon>
        <taxon>Fungi incertae sedis</taxon>
        <taxon>Chytridiomycota</taxon>
        <taxon>Chytridiomycota incertae sedis</taxon>
        <taxon>Chytridiomycetes</taxon>
        <taxon>Lobulomycetales</taxon>
        <taxon>Lobulomycetaceae</taxon>
        <taxon>Clydaea</taxon>
    </lineage>
</organism>
<evidence type="ECO:0000313" key="9">
    <source>
        <dbReference type="EMBL" id="KAJ3221386.1"/>
    </source>
</evidence>
<comment type="caution">
    <text evidence="9">The sequence shown here is derived from an EMBL/GenBank/DDBJ whole genome shotgun (WGS) entry which is preliminary data.</text>
</comment>
<dbReference type="GO" id="GO:0006641">
    <property type="term" value="P:triglyceride metabolic process"/>
    <property type="evidence" value="ECO:0007669"/>
    <property type="project" value="UniProtKB-ARBA"/>
</dbReference>
<keyword evidence="6" id="KW-0472">Membrane</keyword>
<evidence type="ECO:0000256" key="7">
    <source>
        <dbReference type="SAM" id="MobiDB-lite"/>
    </source>
</evidence>
<comment type="subcellular location">
    <subcellularLocation>
        <location evidence="6">Membrane</location>
        <topology evidence="6">Single-pass membrane protein</topology>
    </subcellularLocation>
</comment>
<dbReference type="InterPro" id="IPR016035">
    <property type="entry name" value="Acyl_Trfase/lysoPLipase"/>
</dbReference>
<dbReference type="PANTHER" id="PTHR14226">
    <property type="entry name" value="NEUROPATHY TARGET ESTERASE/SWISS CHEESE D.MELANOGASTER"/>
    <property type="match status" value="1"/>
</dbReference>
<feature type="short sequence motif" description="GXSXG" evidence="5">
    <location>
        <begin position="321"/>
        <end position="325"/>
    </location>
</feature>
<keyword evidence="6" id="KW-1133">Transmembrane helix</keyword>
<evidence type="ECO:0000256" key="3">
    <source>
        <dbReference type="ARBA" id="ARBA00022963"/>
    </source>
</evidence>
<feature type="active site" description="Proton acceptor" evidence="5">
    <location>
        <position position="450"/>
    </location>
</feature>
<comment type="similarity">
    <text evidence="1 6">Belongs to the PLPL family.</text>
</comment>
<evidence type="ECO:0000256" key="4">
    <source>
        <dbReference type="ARBA" id="ARBA00023098"/>
    </source>
</evidence>
<evidence type="ECO:0000313" key="10">
    <source>
        <dbReference type="Proteomes" id="UP001211065"/>
    </source>
</evidence>
<dbReference type="Pfam" id="PF01734">
    <property type="entry name" value="Patatin"/>
    <property type="match status" value="1"/>
</dbReference>
<dbReference type="InterPro" id="IPR002641">
    <property type="entry name" value="PNPLA_dom"/>
</dbReference>
<feature type="transmembrane region" description="Helical" evidence="6">
    <location>
        <begin position="100"/>
        <end position="120"/>
    </location>
</feature>
<dbReference type="GO" id="GO:0016042">
    <property type="term" value="P:lipid catabolic process"/>
    <property type="evidence" value="ECO:0007669"/>
    <property type="project" value="UniProtKB-UniRule"/>
</dbReference>
<keyword evidence="3 5" id="KW-0442">Lipid degradation</keyword>
<gene>
    <name evidence="9" type="ORF">HK099_003560</name>
</gene>